<feature type="region of interest" description="Disordered" evidence="1">
    <location>
        <begin position="290"/>
        <end position="463"/>
    </location>
</feature>
<evidence type="ECO:0000313" key="3">
    <source>
        <dbReference type="EMBL" id="CEL99170.1"/>
    </source>
</evidence>
<sequence length="938" mass="102471">MEKKSFDPSLNHDRVKYEIVKCSSEDQDNPVRELLEQTSATRGWCSARFCDYPQELGLKFEGPVQIRQIQFLSHQSKITSKLELYTALPKQDGRNHSYDSVRFHRLGYLAMSANERSDFSARELKSVYVDVVAEYIKIIVHKCHINKYNLTNQVGFVAVNVFGELLGPDMAPFVAGRGPPRQSGRRDIANYPAPPRRGDPQAQAVAMAEELQYDPQTVDKLRLLHAHKNRAIQLEDYDEAKRCKDMIKRLTDVGKALKELEDKKAMAVRNEDFDAAKVIKQEIDRLRSAALTPDGPISPAGPPSPPHASRPDRDMPSSSQTDTPSVPTSHEQMEDHWTRTAAEPSGELPAGEGGETVYSTPYPDRGGRGDDELMGGEGEAGDAMLNVDDRPAYVSPDHLPSGGLPRTPPRGAGGIEGGGFGGMGGGVAEREAAPPPPSFPPDKHPLRGVPNVEELPAPEGISPSFSKEAGPLIDLFGEYLIRCLYSKTWHLREAAVLKLDLDFNAGLFGDFNTRQFLEGLCVVLKRAISDKIAQVFLTSTQLLQSIAIGLFAIQGDEGLKKSDVQPCLDPLLPLLVERLGDANNRCRDAAAISLTSLVKQPTVGGHFVGQYLLRTSKKKQLPAKSIVSRLSLLESLVTECQCIQPMKKDGMTQEALMQAAMGWFNSPHQEVRMACVSLVGAIYTLAGPSEIEKHLKDLRPAQLDAFELEFKRRAEGGGGVAEGVGLPLRRMSLGGGAKRTANGPAAAASEGSGAPAPAPGKGKMSGEDKKATRKPEDMQQDKPSPPQAVADVSGGVDEGPPIDPDDENSDTCQFCGRQDPSFRFGGMDMHLFEECPLLIKCDACQQVVEIATLRDHRLFECEAKNIIDWQECTRCGLAIASAEMEAHQNNEEECRPLVEGCLRCPLCFRDIPVEGTSVSFAWQDHLLQEGCPANPRSM</sequence>
<gene>
    <name evidence="3" type="ORF">Vbra_2878</name>
</gene>
<dbReference type="OMA" id="VKVKCRQ"/>
<feature type="compositionally biased region" description="Low complexity" evidence="1">
    <location>
        <begin position="741"/>
        <end position="755"/>
    </location>
</feature>
<dbReference type="EMBL" id="CDMY01000275">
    <property type="protein sequence ID" value="CEL99170.1"/>
    <property type="molecule type" value="Genomic_DNA"/>
</dbReference>
<protein>
    <recommendedName>
        <fullName evidence="2">TOG domain-containing protein</fullName>
    </recommendedName>
</protein>
<dbReference type="InterPro" id="IPR016024">
    <property type="entry name" value="ARM-type_fold"/>
</dbReference>
<dbReference type="InterPro" id="IPR011989">
    <property type="entry name" value="ARM-like"/>
</dbReference>
<dbReference type="InterPro" id="IPR048738">
    <property type="entry name" value="CEP104_Znf"/>
</dbReference>
<dbReference type="Pfam" id="PF21040">
    <property type="entry name" value="CEP104-like_TOG"/>
    <property type="match status" value="1"/>
</dbReference>
<dbReference type="PANTHER" id="PTHR13371">
    <property type="entry name" value="GLYCINE-, GLUTAMATE-, THIENYLCYCLOHEXYLPIPERIDINE-BINDING PROTEIN"/>
    <property type="match status" value="1"/>
</dbReference>
<evidence type="ECO:0000256" key="1">
    <source>
        <dbReference type="SAM" id="MobiDB-lite"/>
    </source>
</evidence>
<dbReference type="InterPro" id="IPR052607">
    <property type="entry name" value="CEP104-like"/>
</dbReference>
<accession>A0A0G4EPI2</accession>
<organism evidence="3 4">
    <name type="scientific">Vitrella brassicaformis (strain CCMP3155)</name>
    <dbReference type="NCBI Taxonomy" id="1169540"/>
    <lineage>
        <taxon>Eukaryota</taxon>
        <taxon>Sar</taxon>
        <taxon>Alveolata</taxon>
        <taxon>Colpodellida</taxon>
        <taxon>Vitrellaceae</taxon>
        <taxon>Vitrella</taxon>
    </lineage>
</organism>
<dbReference type="PANTHER" id="PTHR13371:SF0">
    <property type="entry name" value="CENTROSOMAL PROTEIN OF 104 KDA"/>
    <property type="match status" value="1"/>
</dbReference>
<feature type="region of interest" description="Disordered" evidence="1">
    <location>
        <begin position="735"/>
        <end position="811"/>
    </location>
</feature>
<dbReference type="InParanoid" id="A0A0G4EPI2"/>
<dbReference type="Gene3D" id="1.25.10.10">
    <property type="entry name" value="Leucine-rich Repeat Variant"/>
    <property type="match status" value="1"/>
</dbReference>
<name>A0A0G4EPI2_VITBC</name>
<dbReference type="Pfam" id="PF21039">
    <property type="entry name" value="CEP104_ZnF"/>
    <property type="match status" value="1"/>
</dbReference>
<feature type="compositionally biased region" description="Pro residues" evidence="1">
    <location>
        <begin position="299"/>
        <end position="308"/>
    </location>
</feature>
<feature type="compositionally biased region" description="Polar residues" evidence="1">
    <location>
        <begin position="316"/>
        <end position="330"/>
    </location>
</feature>
<feature type="domain" description="TOG" evidence="2">
    <location>
        <begin position="464"/>
        <end position="720"/>
    </location>
</feature>
<proteinExistence type="predicted"/>
<dbReference type="OrthoDB" id="66599at2759"/>
<dbReference type="InterPro" id="IPR008979">
    <property type="entry name" value="Galactose-bd-like_sf"/>
</dbReference>
<dbReference type="InterPro" id="IPR034085">
    <property type="entry name" value="TOG"/>
</dbReference>
<dbReference type="Gene3D" id="2.60.120.260">
    <property type="entry name" value="Galactose-binding domain-like"/>
    <property type="match status" value="1"/>
</dbReference>
<dbReference type="SUPFAM" id="SSF48371">
    <property type="entry name" value="ARM repeat"/>
    <property type="match status" value="1"/>
</dbReference>
<feature type="compositionally biased region" description="Gly residues" evidence="1">
    <location>
        <begin position="411"/>
        <end position="427"/>
    </location>
</feature>
<dbReference type="SUPFAM" id="SSF49785">
    <property type="entry name" value="Galactose-binding domain-like"/>
    <property type="match status" value="1"/>
</dbReference>
<dbReference type="VEuPathDB" id="CryptoDB:Vbra_2878"/>
<evidence type="ECO:0000313" key="4">
    <source>
        <dbReference type="Proteomes" id="UP000041254"/>
    </source>
</evidence>
<dbReference type="Pfam" id="PF21038">
    <property type="entry name" value="CEP104_N"/>
    <property type="match status" value="1"/>
</dbReference>
<keyword evidence="4" id="KW-1185">Reference proteome</keyword>
<dbReference type="SMART" id="SM01349">
    <property type="entry name" value="TOG"/>
    <property type="match status" value="1"/>
</dbReference>
<feature type="region of interest" description="Disordered" evidence="1">
    <location>
        <begin position="176"/>
        <end position="199"/>
    </location>
</feature>
<feature type="compositionally biased region" description="Basic and acidic residues" evidence="1">
    <location>
        <begin position="764"/>
        <end position="780"/>
    </location>
</feature>
<evidence type="ECO:0000259" key="2">
    <source>
        <dbReference type="SMART" id="SM01349"/>
    </source>
</evidence>
<dbReference type="Proteomes" id="UP000041254">
    <property type="component" value="Unassembled WGS sequence"/>
</dbReference>
<reference evidence="3 4" key="1">
    <citation type="submission" date="2014-11" db="EMBL/GenBank/DDBJ databases">
        <authorList>
            <person name="Zhu J."/>
            <person name="Qi W."/>
            <person name="Song R."/>
        </authorList>
    </citation>
    <scope>NUCLEOTIDE SEQUENCE [LARGE SCALE GENOMIC DNA]</scope>
</reference>
<dbReference type="InterPro" id="IPR048739">
    <property type="entry name" value="CEP104_N"/>
</dbReference>
<dbReference type="GO" id="GO:0005929">
    <property type="term" value="C:cilium"/>
    <property type="evidence" value="ECO:0007669"/>
    <property type="project" value="TreeGrafter"/>
</dbReference>
<dbReference type="AlphaFoldDB" id="A0A0G4EPI2"/>
<dbReference type="FunCoup" id="A0A0G4EPI2">
    <property type="interactions" value="64"/>
</dbReference>